<evidence type="ECO:0000313" key="4">
    <source>
        <dbReference type="Proteomes" id="UP001470230"/>
    </source>
</evidence>
<dbReference type="Proteomes" id="UP001470230">
    <property type="component" value="Unassembled WGS sequence"/>
</dbReference>
<dbReference type="Pfam" id="PF08531">
    <property type="entry name" value="Bac_rhamnosid_N"/>
    <property type="match status" value="1"/>
</dbReference>
<evidence type="ECO:0000259" key="1">
    <source>
        <dbReference type="Pfam" id="PF05592"/>
    </source>
</evidence>
<name>A0ABR2HC65_9EUKA</name>
<dbReference type="InterPro" id="IPR013737">
    <property type="entry name" value="Bac_rhamnosid_N"/>
</dbReference>
<organism evidence="3 4">
    <name type="scientific">Tritrichomonas musculus</name>
    <dbReference type="NCBI Taxonomy" id="1915356"/>
    <lineage>
        <taxon>Eukaryota</taxon>
        <taxon>Metamonada</taxon>
        <taxon>Parabasalia</taxon>
        <taxon>Tritrichomonadida</taxon>
        <taxon>Tritrichomonadidae</taxon>
        <taxon>Tritrichomonas</taxon>
    </lineage>
</organism>
<comment type="caution">
    <text evidence="3">The sequence shown here is derived from an EMBL/GenBank/DDBJ whole genome shotgun (WGS) entry which is preliminary data.</text>
</comment>
<keyword evidence="4" id="KW-1185">Reference proteome</keyword>
<dbReference type="InterPro" id="IPR016007">
    <property type="entry name" value="Alpha_rhamnosid"/>
</dbReference>
<proteinExistence type="predicted"/>
<evidence type="ECO:0000313" key="3">
    <source>
        <dbReference type="EMBL" id="KAK8842996.1"/>
    </source>
</evidence>
<dbReference type="PANTHER" id="PTHR33307">
    <property type="entry name" value="ALPHA-RHAMNOSIDASE (EUROFUNG)"/>
    <property type="match status" value="1"/>
</dbReference>
<dbReference type="Pfam" id="PF25788">
    <property type="entry name" value="Ig_Rha78A_N"/>
    <property type="match status" value="1"/>
</dbReference>
<reference evidence="3 4" key="1">
    <citation type="submission" date="2024-04" db="EMBL/GenBank/DDBJ databases">
        <title>Tritrichomonas musculus Genome.</title>
        <authorList>
            <person name="Alves-Ferreira E."/>
            <person name="Grigg M."/>
            <person name="Lorenzi H."/>
            <person name="Galac M."/>
        </authorList>
    </citation>
    <scope>NUCLEOTIDE SEQUENCE [LARGE SCALE GENOMIC DNA]</scope>
    <source>
        <strain evidence="3 4">EAF2021</strain>
    </source>
</reference>
<dbReference type="Gene3D" id="2.60.120.260">
    <property type="entry name" value="Galactose-binding domain-like"/>
    <property type="match status" value="2"/>
</dbReference>
<gene>
    <name evidence="3" type="ORF">M9Y10_025183</name>
</gene>
<evidence type="ECO:0008006" key="5">
    <source>
        <dbReference type="Google" id="ProtNLM"/>
    </source>
</evidence>
<dbReference type="Gene3D" id="2.60.40.10">
    <property type="entry name" value="Immunoglobulins"/>
    <property type="match status" value="1"/>
</dbReference>
<dbReference type="InterPro" id="IPR008902">
    <property type="entry name" value="Rhamnosid_concanavalin"/>
</dbReference>
<dbReference type="InterPro" id="IPR013783">
    <property type="entry name" value="Ig-like_fold"/>
</dbReference>
<evidence type="ECO:0000259" key="2">
    <source>
        <dbReference type="Pfam" id="PF08531"/>
    </source>
</evidence>
<feature type="domain" description="Alpha-L-rhamnosidase concanavalin-like" evidence="1">
    <location>
        <begin position="341"/>
        <end position="403"/>
    </location>
</feature>
<protein>
    <recommendedName>
        <fullName evidence="5">Alpha-L-rhamnosidase</fullName>
    </recommendedName>
</protein>
<sequence length="819" mass="94664">MAKISKMRLNGIENPIGYDTNSLSFSWVVEGTESKSQKSARVVISTDPACDVNKKDHLIHDSGDSAEVNSIDYNPKLDTKTVLKPRTRYYWKVTVTTEKNEKIESPISFFETSKLNEPWTAKWISTEKVGKTEPPYVRKNFVIPNSKKVKEARVYSTGFGLYELYINGKKPTDEYFLPFNTNYKLWVQYQTFDVTKLLQPDKNTIGVLIGDGWARGRVGFDQPSADFSRKTDYRGIPVDYATDRYELLLELHLTYEDGSSEVINSDKTWKCHKSHILCNNIYDGEIQDANLIIKNWNLNDCDEKDWLECVEVNEPLHEKLTSRFSLPVVVKERLKPKEIIKTPAGETVIDMGQNMTGWIEMKIHAPKGFEIIVEHGEILQEENFFRDNIRSALEQFRYISDGNIQFVNQIHNCYIQFALEVEHPKHMPSILEKMKNAISGLYIKSDGSKFYDNRKDPESVTVHRIPTKLKTLSDCCDWVYSTYTPNIESSLASIAADDHRIVVNSNHSITDGGYFVNLLKNIQDPSKSGLFEKKAPIPRDLRTDLLKDEFDEFLQNKEKYMKRLPSYKQKDLTYLHLQEKVNLPDSYNLFQKRCCAHIKCSDLSPHIYSRDTNKLSHMSEFLWTGLCMAINAKNGKYGPIGLENCMDLRRLVPKERISNSFGNAYTDFTMSVSGANPKMTIGEINASFRSSFNQLKQNYWFYKEYLFPFTYMRDNCSVSHVSNVGPMKVSSPCKDFYLQCSQKEEMLRSVLQVTSYSKMNDKKDMNDLVLHMRYSPAMISMKNANDIFDTYVYFLKNVDPRMKSGDVLDELIHFQKSLE</sequence>
<dbReference type="EMBL" id="JAPFFF010000036">
    <property type="protein sequence ID" value="KAK8842996.1"/>
    <property type="molecule type" value="Genomic_DNA"/>
</dbReference>
<feature type="domain" description="Bacterial alpha-L-rhamnosidase N-terminal" evidence="2">
    <location>
        <begin position="147"/>
        <end position="331"/>
    </location>
</feature>
<dbReference type="Pfam" id="PF05592">
    <property type="entry name" value="Bac_rhamnosid"/>
    <property type="match status" value="1"/>
</dbReference>
<dbReference type="PANTHER" id="PTHR33307:SF6">
    <property type="entry name" value="ALPHA-RHAMNOSIDASE (EUROFUNG)-RELATED"/>
    <property type="match status" value="1"/>
</dbReference>
<accession>A0ABR2HC65</accession>